<feature type="compositionally biased region" description="Polar residues" evidence="1">
    <location>
        <begin position="62"/>
        <end position="80"/>
    </location>
</feature>
<dbReference type="EMBL" id="CACRSJ010000104">
    <property type="protein sequence ID" value="VYS48206.1"/>
    <property type="molecule type" value="Genomic_DNA"/>
</dbReference>
<gene>
    <name evidence="3" type="ORF">AN1_LOCUS3689</name>
</gene>
<name>A0A654EFU5_ARATH</name>
<dbReference type="Pfam" id="PF13960">
    <property type="entry name" value="DUF4218"/>
    <property type="match status" value="1"/>
</dbReference>
<protein>
    <recommendedName>
        <fullName evidence="2">DUF4218 domain-containing protein</fullName>
    </recommendedName>
</protein>
<accession>A0A654EFU5</accession>
<feature type="region of interest" description="Disordered" evidence="1">
    <location>
        <begin position="50"/>
        <end position="80"/>
    </location>
</feature>
<reference evidence="3 4" key="1">
    <citation type="submission" date="2019-11" db="EMBL/GenBank/DDBJ databases">
        <authorList>
            <person name="Jiao W.-B."/>
            <person name="Schneeberger K."/>
        </authorList>
    </citation>
    <scope>NUCLEOTIDE SEQUENCE [LARGE SCALE GENOMIC DNA]</scope>
    <source>
        <strain evidence="4">cv. An-1</strain>
    </source>
</reference>
<evidence type="ECO:0000256" key="1">
    <source>
        <dbReference type="SAM" id="MobiDB-lite"/>
    </source>
</evidence>
<evidence type="ECO:0000259" key="2">
    <source>
        <dbReference type="Pfam" id="PF13960"/>
    </source>
</evidence>
<sequence length="236" mass="27521">MEHIPIHLPRELAFDGPVQYQWMYPFVRYMFPTDLRWKFPSEMSYLEFRESTSNRSRRSPIGSATPSPSPSNVPETGNTSPQAVMMTIEDFVRQPGRQHLPRLHPEEENGATWFGLDSGITKSILRIFKTQLDQPWPTYENVDPETKFISSSLLRVRLHFDIQVNLSYQNHMYSWKQKWRKGKDKPRDLDPDVWNGYIRYWSMEDTEATSTQNSKNRKSGRGGKGVATVSARSITF</sequence>
<dbReference type="AlphaFoldDB" id="A0A654EFU5"/>
<evidence type="ECO:0000313" key="3">
    <source>
        <dbReference type="EMBL" id="VYS48206.1"/>
    </source>
</evidence>
<organism evidence="3 4">
    <name type="scientific">Arabidopsis thaliana</name>
    <name type="common">Mouse-ear cress</name>
    <dbReference type="NCBI Taxonomy" id="3702"/>
    <lineage>
        <taxon>Eukaryota</taxon>
        <taxon>Viridiplantae</taxon>
        <taxon>Streptophyta</taxon>
        <taxon>Embryophyta</taxon>
        <taxon>Tracheophyta</taxon>
        <taxon>Spermatophyta</taxon>
        <taxon>Magnoliopsida</taxon>
        <taxon>eudicotyledons</taxon>
        <taxon>Gunneridae</taxon>
        <taxon>Pentapetalae</taxon>
        <taxon>rosids</taxon>
        <taxon>malvids</taxon>
        <taxon>Brassicales</taxon>
        <taxon>Brassicaceae</taxon>
        <taxon>Camelineae</taxon>
        <taxon>Arabidopsis</taxon>
    </lineage>
</organism>
<proteinExistence type="predicted"/>
<dbReference type="Proteomes" id="UP000426265">
    <property type="component" value="Unassembled WGS sequence"/>
</dbReference>
<feature type="region of interest" description="Disordered" evidence="1">
    <location>
        <begin position="208"/>
        <end position="236"/>
    </location>
</feature>
<feature type="domain" description="DUF4218" evidence="2">
    <location>
        <begin position="1"/>
        <end position="30"/>
    </location>
</feature>
<dbReference type="InterPro" id="IPR025452">
    <property type="entry name" value="DUF4218"/>
</dbReference>
<evidence type="ECO:0000313" key="4">
    <source>
        <dbReference type="Proteomes" id="UP000426265"/>
    </source>
</evidence>